<proteinExistence type="predicted"/>
<organism evidence="2 3">
    <name type="scientific">Pan troglodytes</name>
    <name type="common">Chimpanzee</name>
    <dbReference type="NCBI Taxonomy" id="9598"/>
    <lineage>
        <taxon>Eukaryota</taxon>
        <taxon>Metazoa</taxon>
        <taxon>Chordata</taxon>
        <taxon>Craniata</taxon>
        <taxon>Vertebrata</taxon>
        <taxon>Euteleostomi</taxon>
        <taxon>Mammalia</taxon>
        <taxon>Eutheria</taxon>
        <taxon>Euarchontoglires</taxon>
        <taxon>Primates</taxon>
        <taxon>Haplorrhini</taxon>
        <taxon>Catarrhini</taxon>
        <taxon>Hominidae</taxon>
        <taxon>Pan</taxon>
    </lineage>
</organism>
<dbReference type="AlphaFoldDB" id="A0A2J8IW22"/>
<feature type="region of interest" description="Disordered" evidence="1">
    <location>
        <begin position="19"/>
        <end position="49"/>
    </location>
</feature>
<dbReference type="Proteomes" id="UP000236370">
    <property type="component" value="Unassembled WGS sequence"/>
</dbReference>
<comment type="caution">
    <text evidence="2">The sequence shown here is derived from an EMBL/GenBank/DDBJ whole genome shotgun (WGS) entry which is preliminary data.</text>
</comment>
<evidence type="ECO:0000313" key="3">
    <source>
        <dbReference type="Proteomes" id="UP000236370"/>
    </source>
</evidence>
<evidence type="ECO:0000256" key="1">
    <source>
        <dbReference type="SAM" id="MobiDB-lite"/>
    </source>
</evidence>
<reference evidence="2 3" key="1">
    <citation type="submission" date="2017-12" db="EMBL/GenBank/DDBJ databases">
        <title>High-resolution comparative analysis of great ape genomes.</title>
        <authorList>
            <person name="Pollen A."/>
            <person name="Hastie A."/>
            <person name="Hormozdiari F."/>
            <person name="Dougherty M."/>
            <person name="Liu R."/>
            <person name="Chaisson M."/>
            <person name="Hoppe E."/>
            <person name="Hill C."/>
            <person name="Pang A."/>
            <person name="Hillier L."/>
            <person name="Baker C."/>
            <person name="Armstrong J."/>
            <person name="Shendure J."/>
            <person name="Paten B."/>
            <person name="Wilson R."/>
            <person name="Chao H."/>
            <person name="Schneider V."/>
            <person name="Ventura M."/>
            <person name="Kronenberg Z."/>
            <person name="Murali S."/>
            <person name="Gordon D."/>
            <person name="Cantsilieris S."/>
            <person name="Munson K."/>
            <person name="Nelson B."/>
            <person name="Raja A."/>
            <person name="Underwood J."/>
            <person name="Diekhans M."/>
            <person name="Fiddes I."/>
            <person name="Haussler D."/>
            <person name="Eichler E."/>
        </authorList>
    </citation>
    <scope>NUCLEOTIDE SEQUENCE [LARGE SCALE GENOMIC DNA]</scope>
    <source>
        <strain evidence="2">Yerkes chimp pedigree #C0471</strain>
    </source>
</reference>
<protein>
    <submittedName>
        <fullName evidence="2">FAM236C isoform 1</fullName>
    </submittedName>
</protein>
<name>A0A2J8IW22_PANTR</name>
<sequence length="79" mass="8692">MIFTPFLPPADLSVFQNVKGPQKDPEELVAVSDTAEDPSSGTGLPREPALPRGSWRIRFQRALACFIKCFRGGYRALGI</sequence>
<gene>
    <name evidence="2" type="ORF">CK820_G0052767</name>
</gene>
<evidence type="ECO:0000313" key="2">
    <source>
        <dbReference type="EMBL" id="PNI14715.1"/>
    </source>
</evidence>
<accession>A0A2J8IW22</accession>
<dbReference type="EMBL" id="NBAG03000573">
    <property type="protein sequence ID" value="PNI14715.1"/>
    <property type="molecule type" value="Genomic_DNA"/>
</dbReference>